<name>A0ACC2U3S2_9FUNG</name>
<gene>
    <name evidence="1" type="ORF">DSO57_1012324</name>
</gene>
<organism evidence="1 2">
    <name type="scientific">Entomophthora muscae</name>
    <dbReference type="NCBI Taxonomy" id="34485"/>
    <lineage>
        <taxon>Eukaryota</taxon>
        <taxon>Fungi</taxon>
        <taxon>Fungi incertae sedis</taxon>
        <taxon>Zoopagomycota</taxon>
        <taxon>Entomophthoromycotina</taxon>
        <taxon>Entomophthoromycetes</taxon>
        <taxon>Entomophthorales</taxon>
        <taxon>Entomophthoraceae</taxon>
        <taxon>Entomophthora</taxon>
    </lineage>
</organism>
<sequence>MLLSNFVLLASLAYAFTCKEPHVRKNIVSLSGDEATQYFEAIHSLNKGKSPTKWQKLMESFSLDSKHFLPAHRLLLFKVEKALRKINPTITIPYWDCSPFTKTAAADPAHQPGLFGINTICGHGAMGSILSKKQCIKAPKVANFCPDWDRLSEITKKNDALTCNENYFTTFRYYLVTFNRENRYNSALQNPIFLSIIADMDRRWGAWLLSKNFNTTTHPANKLEYPKDSTYTAKPTPRAIVKSHAASCVVYQ</sequence>
<evidence type="ECO:0000313" key="2">
    <source>
        <dbReference type="Proteomes" id="UP001165960"/>
    </source>
</evidence>
<dbReference type="Proteomes" id="UP001165960">
    <property type="component" value="Unassembled WGS sequence"/>
</dbReference>
<dbReference type="EMBL" id="QTSX02001464">
    <property type="protein sequence ID" value="KAJ9081655.1"/>
    <property type="molecule type" value="Genomic_DNA"/>
</dbReference>
<keyword evidence="2" id="KW-1185">Reference proteome</keyword>
<reference evidence="1" key="1">
    <citation type="submission" date="2022-04" db="EMBL/GenBank/DDBJ databases">
        <title>Genome of the entomopathogenic fungus Entomophthora muscae.</title>
        <authorList>
            <person name="Elya C."/>
            <person name="Lovett B.R."/>
            <person name="Lee E."/>
            <person name="Macias A.M."/>
            <person name="Hajek A.E."/>
            <person name="De Bivort B.L."/>
            <person name="Kasson M.T."/>
            <person name="De Fine Licht H.H."/>
            <person name="Stajich J.E."/>
        </authorList>
    </citation>
    <scope>NUCLEOTIDE SEQUENCE</scope>
    <source>
        <strain evidence="1">Berkeley</strain>
    </source>
</reference>
<accession>A0ACC2U3S2</accession>
<proteinExistence type="predicted"/>
<comment type="caution">
    <text evidence="1">The sequence shown here is derived from an EMBL/GenBank/DDBJ whole genome shotgun (WGS) entry which is preliminary data.</text>
</comment>
<evidence type="ECO:0000313" key="1">
    <source>
        <dbReference type="EMBL" id="KAJ9081655.1"/>
    </source>
</evidence>
<protein>
    <submittedName>
        <fullName evidence="1">Uncharacterized protein</fullName>
    </submittedName>
</protein>